<keyword evidence="3" id="KW-1185">Reference proteome</keyword>
<dbReference type="EMBL" id="LSSK01000706">
    <property type="protein sequence ID" value="OMH82252.1"/>
    <property type="molecule type" value="Genomic_DNA"/>
</dbReference>
<feature type="region of interest" description="Disordered" evidence="1">
    <location>
        <begin position="292"/>
        <end position="317"/>
    </location>
</feature>
<dbReference type="OrthoDB" id="1716625at2759"/>
<feature type="region of interest" description="Disordered" evidence="1">
    <location>
        <begin position="648"/>
        <end position="685"/>
    </location>
</feature>
<feature type="compositionally biased region" description="Polar residues" evidence="1">
    <location>
        <begin position="648"/>
        <end position="665"/>
    </location>
</feature>
<comment type="caution">
    <text evidence="2">The sequence shown here is derived from an EMBL/GenBank/DDBJ whole genome shotgun (WGS) entry which is preliminary data.</text>
</comment>
<proteinExistence type="predicted"/>
<evidence type="ECO:0000256" key="1">
    <source>
        <dbReference type="SAM" id="MobiDB-lite"/>
    </source>
</evidence>
<evidence type="ECO:0000313" key="3">
    <source>
        <dbReference type="Proteomes" id="UP000188320"/>
    </source>
</evidence>
<reference evidence="3" key="1">
    <citation type="submission" date="2017-01" db="EMBL/GenBank/DDBJ databases">
        <authorList>
            <person name="Wang Y."/>
            <person name="White M."/>
            <person name="Kvist S."/>
            <person name="Moncalvo J.-M."/>
        </authorList>
    </citation>
    <scope>NUCLEOTIDE SEQUENCE [LARGE SCALE GENOMIC DNA]</scope>
    <source>
        <strain evidence="3">COL-18-3</strain>
    </source>
</reference>
<dbReference type="AlphaFoldDB" id="A0A1R1PMX4"/>
<feature type="compositionally biased region" description="Basic and acidic residues" evidence="1">
    <location>
        <begin position="226"/>
        <end position="236"/>
    </location>
</feature>
<gene>
    <name evidence="2" type="ORF">AX774_g4270</name>
</gene>
<dbReference type="Proteomes" id="UP000188320">
    <property type="component" value="Unassembled WGS sequence"/>
</dbReference>
<protein>
    <submittedName>
        <fullName evidence="2">Uncharacterized protein</fullName>
    </submittedName>
</protein>
<name>A0A1R1PMX4_ZANCU</name>
<sequence length="777" mass="87669">MRNKFTSGCRNIEHNSPKIENNTINKVLETDGLERSNIRDDAFNEMDIKDSSVYELNLETDTEAEVEFGVDIYKSRKNSVSNNLTTENIKKEKRAGTENKENRGKEINWSRGTTLVCKGTESEKGYRGAKPVEKGKEGTSKMESSKKEKDDVDFLDIEKKASPKIRRGHTLSPKRNSNCDLSIESIGKDSPMTNLKRRSYSLHSPESSTGNRSTDTKTARVLSGQEKVKTRGKRSDKTYDLSQQVIYHNGENPAWSWRLVHINTHQYMDFSSYSTTENELWYEKISACIEEKTSSQSSGEHGQKTSEEGSPIQVEPRSTKLTAAGYTRSETSPDINDIKLFSFLKTQNNQSSNGFPNQLRSIKSSIAVSGIKREIVEKRFQHTTSTEILSCRAFSKMNNQEAKSSPLLRTSGVEIKHVDSQAAINSSRKGSNSSFLNKKTIVNNQNLGEGNTRQFDDFKTQNSKLTHHDDTEKNLINQKSSFAFSKDKDGGNLVAPLDDDTTQKDINDISKYLPPSERFTRPQTQHGHPGYGRSPHMNIFNSTKELYHNAILSIVEKKNMLESFAQHAKTPTLKSKKDIPIKRCYSKGDYQNDAYQRIDAQFSINDCDAGHIRGIQHVYPGGNTEVDIPEYKLPNSYTVEYKKLSESQKSIKSTLTRPNVSTTKSESVKHSRQATNTNKADIHSAPFKSPKATALKHLRKSSKDEVVVYSTEELETEGGQVTERRKSWAVSSVGNGKLLRRQDSKTETLADAQKEWKEKSSKFLVVLEKLSLSKRKT</sequence>
<organism evidence="2 3">
    <name type="scientific">Zancudomyces culisetae</name>
    <name type="common">Gut fungus</name>
    <name type="synonym">Smittium culisetae</name>
    <dbReference type="NCBI Taxonomy" id="1213189"/>
    <lineage>
        <taxon>Eukaryota</taxon>
        <taxon>Fungi</taxon>
        <taxon>Fungi incertae sedis</taxon>
        <taxon>Zoopagomycota</taxon>
        <taxon>Kickxellomycotina</taxon>
        <taxon>Harpellomycetes</taxon>
        <taxon>Harpellales</taxon>
        <taxon>Legeriomycetaceae</taxon>
        <taxon>Zancudomyces</taxon>
    </lineage>
</organism>
<feature type="region of interest" description="Disordered" evidence="1">
    <location>
        <begin position="120"/>
        <end position="236"/>
    </location>
</feature>
<accession>A0A1R1PMX4</accession>
<feature type="compositionally biased region" description="Polar residues" evidence="1">
    <location>
        <begin position="201"/>
        <end position="213"/>
    </location>
</feature>
<evidence type="ECO:0000313" key="2">
    <source>
        <dbReference type="EMBL" id="OMH82252.1"/>
    </source>
</evidence>
<feature type="compositionally biased region" description="Basic and acidic residues" evidence="1">
    <location>
        <begin position="120"/>
        <end position="161"/>
    </location>
</feature>